<dbReference type="InterPro" id="IPR027267">
    <property type="entry name" value="AH/BAR_dom_sf"/>
</dbReference>
<name>A0A1G4M6E4_LACFM</name>
<evidence type="ECO:0000256" key="1">
    <source>
        <dbReference type="ARBA" id="ARBA00022443"/>
    </source>
</evidence>
<protein>
    <submittedName>
        <fullName evidence="5">LAFE_0A01882g1_1</fullName>
    </submittedName>
</protein>
<evidence type="ECO:0000256" key="2">
    <source>
        <dbReference type="PROSITE-ProRule" id="PRU00192"/>
    </source>
</evidence>
<dbReference type="Gene3D" id="2.30.30.40">
    <property type="entry name" value="SH3 Domains"/>
    <property type="match status" value="1"/>
</dbReference>
<dbReference type="OrthoDB" id="10255128at2759"/>
<proteinExistence type="predicted"/>
<evidence type="ECO:0000259" key="4">
    <source>
        <dbReference type="PROSITE" id="PS50002"/>
    </source>
</evidence>
<accession>A0A1G4M6E4</accession>
<reference evidence="5 6" key="1">
    <citation type="submission" date="2016-03" db="EMBL/GenBank/DDBJ databases">
        <authorList>
            <person name="Devillers H."/>
        </authorList>
    </citation>
    <scope>NUCLEOTIDE SEQUENCE [LARGE SCALE GENOMIC DNA]</scope>
    <source>
        <strain evidence="5">CBS 6772</strain>
    </source>
</reference>
<dbReference type="SMART" id="SM00326">
    <property type="entry name" value="SH3"/>
    <property type="match status" value="1"/>
</dbReference>
<dbReference type="Gene3D" id="1.20.1270.60">
    <property type="entry name" value="Arfaptin homology (AH) domain/BAR domain"/>
    <property type="match status" value="1"/>
</dbReference>
<gene>
    <name evidence="5" type="ORF">LAFE_0A01882G</name>
</gene>
<dbReference type="GO" id="GO:1990528">
    <property type="term" value="C:Rvs161p-Rvs167p complex"/>
    <property type="evidence" value="ECO:0007669"/>
    <property type="project" value="TreeGrafter"/>
</dbReference>
<evidence type="ECO:0000313" key="5">
    <source>
        <dbReference type="EMBL" id="SCV99379.1"/>
    </source>
</evidence>
<dbReference type="PANTHER" id="PTHR47174">
    <property type="entry name" value="BRIDGING INTEGRATOR 3"/>
    <property type="match status" value="1"/>
</dbReference>
<dbReference type="InterPro" id="IPR001452">
    <property type="entry name" value="SH3_domain"/>
</dbReference>
<organism evidence="5 6">
    <name type="scientific">Lachancea fermentati</name>
    <name type="common">Zygosaccharomyces fermentati</name>
    <dbReference type="NCBI Taxonomy" id="4955"/>
    <lineage>
        <taxon>Eukaryota</taxon>
        <taxon>Fungi</taxon>
        <taxon>Dikarya</taxon>
        <taxon>Ascomycota</taxon>
        <taxon>Saccharomycotina</taxon>
        <taxon>Saccharomycetes</taxon>
        <taxon>Saccharomycetales</taxon>
        <taxon>Saccharomycetaceae</taxon>
        <taxon>Lachancea</taxon>
    </lineage>
</organism>
<dbReference type="SUPFAM" id="SSF103657">
    <property type="entry name" value="BAR/IMD domain-like"/>
    <property type="match status" value="1"/>
</dbReference>
<dbReference type="SUPFAM" id="SSF50044">
    <property type="entry name" value="SH3-domain"/>
    <property type="match status" value="1"/>
</dbReference>
<dbReference type="GO" id="GO:0030479">
    <property type="term" value="C:actin cortical patch"/>
    <property type="evidence" value="ECO:0007669"/>
    <property type="project" value="TreeGrafter"/>
</dbReference>
<dbReference type="GO" id="GO:0097320">
    <property type="term" value="P:plasma membrane tubulation"/>
    <property type="evidence" value="ECO:0007669"/>
    <property type="project" value="TreeGrafter"/>
</dbReference>
<evidence type="ECO:0000313" key="6">
    <source>
        <dbReference type="Proteomes" id="UP000190831"/>
    </source>
</evidence>
<dbReference type="STRING" id="4955.A0A1G4M6E4"/>
<keyword evidence="6" id="KW-1185">Reference proteome</keyword>
<keyword evidence="1 2" id="KW-0728">SH3 domain</keyword>
<dbReference type="PROSITE" id="PS50002">
    <property type="entry name" value="SH3"/>
    <property type="match status" value="1"/>
</dbReference>
<evidence type="ECO:0000256" key="3">
    <source>
        <dbReference type="SAM" id="MobiDB-lite"/>
    </source>
</evidence>
<dbReference type="InterPro" id="IPR036028">
    <property type="entry name" value="SH3-like_dom_sf"/>
</dbReference>
<dbReference type="InterPro" id="IPR046982">
    <property type="entry name" value="BIN3/RVS161-like"/>
</dbReference>
<dbReference type="CDD" id="cd00174">
    <property type="entry name" value="SH3"/>
    <property type="match status" value="1"/>
</dbReference>
<sequence length="416" mass="48449">MFHPLPTPNNLKQKIRKDHRASQKNAEGSSRKQDRGFDKLERQFQAYRNSIEILISECDTYSLAILSCLEHSINFSKSFGRIKNADNYDTPTSPSFEMGSSVISKKLQNSPTYNPNHGIYSPWEFSPETESSVFNVAAFGKRLERARDKITADLALLRQNAKQPLLKLQEICRHIQATVIERQSIISEHNKYASKFNYLEAKNSKHLSVRQKQNQLRYNKNMKLSAIKFESINATLKVELRVFFRFFQDFLSHWFPNYFYITYTVAYTLYSFLGNCPEVRKLLGHTELHFSEQYVHSEASVLDSFHLRFDPIAKQIDRFKITCSSRLLRDSLTTASNTFKFQFEDNAADGTVSTLYATAICSYQPESSQPQVLAFRNGDIIQVIKKSNTTWWYGRLLRNKRRGYFPVNHVQLERYL</sequence>
<dbReference type="GO" id="GO:0031097">
    <property type="term" value="C:medial cortex"/>
    <property type="evidence" value="ECO:0007669"/>
    <property type="project" value="TreeGrafter"/>
</dbReference>
<dbReference type="GO" id="GO:0006897">
    <property type="term" value="P:endocytosis"/>
    <property type="evidence" value="ECO:0007669"/>
    <property type="project" value="InterPro"/>
</dbReference>
<dbReference type="Pfam" id="PF07653">
    <property type="entry name" value="SH3_2"/>
    <property type="match status" value="1"/>
</dbReference>
<dbReference type="EMBL" id="LT598487">
    <property type="protein sequence ID" value="SCV99379.1"/>
    <property type="molecule type" value="Genomic_DNA"/>
</dbReference>
<feature type="domain" description="SH3" evidence="4">
    <location>
        <begin position="352"/>
        <end position="415"/>
    </location>
</feature>
<dbReference type="GO" id="GO:0043332">
    <property type="term" value="C:mating projection tip"/>
    <property type="evidence" value="ECO:0007669"/>
    <property type="project" value="TreeGrafter"/>
</dbReference>
<dbReference type="GO" id="GO:0051666">
    <property type="term" value="P:actin cortical patch localization"/>
    <property type="evidence" value="ECO:0007669"/>
    <property type="project" value="InterPro"/>
</dbReference>
<feature type="region of interest" description="Disordered" evidence="3">
    <location>
        <begin position="1"/>
        <end position="37"/>
    </location>
</feature>
<dbReference type="OMA" id="FLGNCPE"/>
<dbReference type="AlphaFoldDB" id="A0A1G4M6E4"/>
<dbReference type="Proteomes" id="UP000190831">
    <property type="component" value="Chromosome A"/>
</dbReference>
<dbReference type="PANTHER" id="PTHR47174:SF1">
    <property type="entry name" value="REDUCED VIABILITY UPON STARVATION PROTEIN 167"/>
    <property type="match status" value="1"/>
</dbReference>
<dbReference type="GO" id="GO:0008289">
    <property type="term" value="F:lipid binding"/>
    <property type="evidence" value="ECO:0007669"/>
    <property type="project" value="TreeGrafter"/>
</dbReference>